<evidence type="ECO:0000256" key="2">
    <source>
        <dbReference type="SAM" id="Phobius"/>
    </source>
</evidence>
<feature type="compositionally biased region" description="Polar residues" evidence="1">
    <location>
        <begin position="155"/>
        <end position="165"/>
    </location>
</feature>
<keyword evidence="2" id="KW-1133">Transmembrane helix</keyword>
<feature type="compositionally biased region" description="Low complexity" evidence="1">
    <location>
        <begin position="135"/>
        <end position="148"/>
    </location>
</feature>
<feature type="compositionally biased region" description="Polar residues" evidence="1">
    <location>
        <begin position="122"/>
        <end position="134"/>
    </location>
</feature>
<dbReference type="InterPro" id="IPR007567">
    <property type="entry name" value="Mid2_dom"/>
</dbReference>
<evidence type="ECO:0000313" key="5">
    <source>
        <dbReference type="Proteomes" id="UP000008068"/>
    </source>
</evidence>
<dbReference type="EMBL" id="GL379847">
    <property type="protein sequence ID" value="EGT54715.1"/>
    <property type="molecule type" value="Genomic_DNA"/>
</dbReference>
<accession>G0N7F5</accession>
<keyword evidence="2" id="KW-0812">Transmembrane</keyword>
<dbReference type="AlphaFoldDB" id="G0N7F5"/>
<protein>
    <recommendedName>
        <fullName evidence="3">Mid2 domain-containing protein</fullName>
    </recommendedName>
</protein>
<organism evidence="5">
    <name type="scientific">Caenorhabditis brenneri</name>
    <name type="common">Nematode worm</name>
    <dbReference type="NCBI Taxonomy" id="135651"/>
    <lineage>
        <taxon>Eukaryota</taxon>
        <taxon>Metazoa</taxon>
        <taxon>Ecdysozoa</taxon>
        <taxon>Nematoda</taxon>
        <taxon>Chromadorea</taxon>
        <taxon>Rhabditida</taxon>
        <taxon>Rhabditina</taxon>
        <taxon>Rhabditomorpha</taxon>
        <taxon>Rhabditoidea</taxon>
        <taxon>Rhabditidae</taxon>
        <taxon>Peloderinae</taxon>
        <taxon>Caenorhabditis</taxon>
    </lineage>
</organism>
<dbReference type="Proteomes" id="UP000008068">
    <property type="component" value="Unassembled WGS sequence"/>
</dbReference>
<keyword evidence="5" id="KW-1185">Reference proteome</keyword>
<evidence type="ECO:0000256" key="1">
    <source>
        <dbReference type="SAM" id="MobiDB-lite"/>
    </source>
</evidence>
<dbReference type="Pfam" id="PF04478">
    <property type="entry name" value="Mid2"/>
    <property type="match status" value="1"/>
</dbReference>
<dbReference type="InParanoid" id="G0N7F5"/>
<name>G0N7F5_CAEBE</name>
<feature type="region of interest" description="Disordered" evidence="1">
    <location>
        <begin position="116"/>
        <end position="165"/>
    </location>
</feature>
<evidence type="ECO:0000313" key="4">
    <source>
        <dbReference type="EMBL" id="EGT54715.1"/>
    </source>
</evidence>
<feature type="domain" description="Mid2" evidence="3">
    <location>
        <begin position="71"/>
        <end position="123"/>
    </location>
</feature>
<gene>
    <name evidence="4" type="ORF">CAEBREN_25448</name>
</gene>
<feature type="transmembrane region" description="Helical" evidence="2">
    <location>
        <begin position="86"/>
        <end position="109"/>
    </location>
</feature>
<proteinExistence type="predicted"/>
<keyword evidence="2" id="KW-0472">Membrane</keyword>
<reference evidence="5" key="1">
    <citation type="submission" date="2011-07" db="EMBL/GenBank/DDBJ databases">
        <authorList>
            <consortium name="Caenorhabditis brenneri Sequencing and Analysis Consortium"/>
            <person name="Wilson R.K."/>
        </authorList>
    </citation>
    <scope>NUCLEOTIDE SEQUENCE [LARGE SCALE GENOMIC DNA]</scope>
    <source>
        <strain evidence="5">PB2801</strain>
    </source>
</reference>
<sequence length="165" mass="18284">MCFIWYRTNYVFAALDLKSLKQNEDVYEKLFAQYLKNECRTEDCSSVRDRVDCSNLQRVNQCKQGLESAYSMHMGITAQNSNTTTFIIIGAAVGVVLLIAAFVVVFFFCQKKKKKNGLDASGMTSGPTSKTNSMTKSGTTRQTTATGTFLKTDDTGSNVTGAKRY</sequence>
<evidence type="ECO:0000259" key="3">
    <source>
        <dbReference type="Pfam" id="PF04478"/>
    </source>
</evidence>
<dbReference type="HOGENOM" id="CLU_1429247_0_0_1"/>